<keyword evidence="1" id="KW-0812">Transmembrane</keyword>
<evidence type="ECO:0000256" key="1">
    <source>
        <dbReference type="SAM" id="Phobius"/>
    </source>
</evidence>
<dbReference type="eggNOG" id="ENOG502ZA02">
    <property type="taxonomic scope" value="Bacteria"/>
</dbReference>
<feature type="transmembrane region" description="Helical" evidence="1">
    <location>
        <begin position="173"/>
        <end position="191"/>
    </location>
</feature>
<dbReference type="Proteomes" id="UP000001601">
    <property type="component" value="Unassembled WGS sequence"/>
</dbReference>
<dbReference type="AlphaFoldDB" id="A3XIQ0"/>
<proteinExistence type="predicted"/>
<feature type="transmembrane region" description="Helical" evidence="1">
    <location>
        <begin position="206"/>
        <end position="227"/>
    </location>
</feature>
<dbReference type="STRING" id="398720.MED217_06062"/>
<sequence>MMLLKRTNIHEKLLREQLHNTNAGDSKVINWVNQFLKNTPSSNARILDQLKQNSSEQLPNVLDFDKLDTARIFHEKSIKKICVDYRLRFLDTHFFKGTYPQEALDEIKHLEEEHETALSNFKIMAPSKMFVLSRTDDPLLFAPMGNGYYYLIHKWGKDLHPLRKLMMWPFKTFETLVFTIMLSSILATLLVPDGLFAPEQSFSQDVMVFFFMFKSIAAIVIYYGFALGKNFNTAIWKCQYDKAQ</sequence>
<keyword evidence="3" id="KW-1185">Reference proteome</keyword>
<dbReference type="HOGENOM" id="CLU_1160140_0_0_10"/>
<evidence type="ECO:0000313" key="2">
    <source>
        <dbReference type="EMBL" id="EAQ50574.1"/>
    </source>
</evidence>
<dbReference type="EMBL" id="AANC01000002">
    <property type="protein sequence ID" value="EAQ50574.1"/>
    <property type="molecule type" value="Genomic_DNA"/>
</dbReference>
<keyword evidence="1" id="KW-0472">Membrane</keyword>
<evidence type="ECO:0000313" key="3">
    <source>
        <dbReference type="Proteomes" id="UP000001601"/>
    </source>
</evidence>
<comment type="caution">
    <text evidence="2">The sequence shown here is derived from an EMBL/GenBank/DDBJ whole genome shotgun (WGS) entry which is preliminary data.</text>
</comment>
<accession>A3XIQ0</accession>
<reference evidence="2 3" key="1">
    <citation type="journal article" date="2007" name="Nature">
        <title>Light stimulates growth of proteorhodopsin-containing marine Flavobacteria.</title>
        <authorList>
            <person name="Gomez-Consarnau L."/>
            <person name="Gonzalez J.M."/>
            <person name="Coll-Llado M."/>
            <person name="Gourdon P."/>
            <person name="Pascher T."/>
            <person name="Neutze R."/>
            <person name="Pedros-Alio C."/>
            <person name="Pinhassi J."/>
        </authorList>
    </citation>
    <scope>NUCLEOTIDE SEQUENCE [LARGE SCALE GENOMIC DNA]</scope>
    <source>
        <strain evidence="2 3">MED217</strain>
    </source>
</reference>
<organism evidence="2 3">
    <name type="scientific">Leeuwenhoekiella blandensis (strain CECT 7118 / CCUG 51940 / KCTC 22103 / MED217)</name>
    <name type="common">Flavobacterium sp. (strain MED217)</name>
    <dbReference type="NCBI Taxonomy" id="398720"/>
    <lineage>
        <taxon>Bacteria</taxon>
        <taxon>Pseudomonadati</taxon>
        <taxon>Bacteroidota</taxon>
        <taxon>Flavobacteriia</taxon>
        <taxon>Flavobacteriales</taxon>
        <taxon>Flavobacteriaceae</taxon>
        <taxon>Leeuwenhoekiella</taxon>
    </lineage>
</organism>
<keyword evidence="1" id="KW-1133">Transmembrane helix</keyword>
<protein>
    <submittedName>
        <fullName evidence="2">Uncharacterized protein</fullName>
    </submittedName>
</protein>
<dbReference type="RefSeq" id="WP_009779596.1">
    <property type="nucleotide sequence ID" value="NZ_CH672395.1"/>
</dbReference>
<name>A3XIQ0_LEEBM</name>
<gene>
    <name evidence="2" type="ORF">MED217_06062</name>
</gene>